<sequence>MEFYRGLLSHGSKMKTWNTALWAYSQATPAIGIYSE</sequence>
<gene>
    <name evidence="1" type="ORF">NCTC12376_00975</name>
</gene>
<dbReference type="AlphaFoldDB" id="A0A378KU98"/>
<proteinExistence type="predicted"/>
<name>A0A378KU98_9GAMM</name>
<dbReference type="EMBL" id="UGOW01000001">
    <property type="protein sequence ID" value="STY17181.1"/>
    <property type="molecule type" value="Genomic_DNA"/>
</dbReference>
<evidence type="ECO:0000313" key="1">
    <source>
        <dbReference type="EMBL" id="STY17181.1"/>
    </source>
</evidence>
<organism evidence="1 2">
    <name type="scientific">Legionella quateirensis</name>
    <dbReference type="NCBI Taxonomy" id="45072"/>
    <lineage>
        <taxon>Bacteria</taxon>
        <taxon>Pseudomonadati</taxon>
        <taxon>Pseudomonadota</taxon>
        <taxon>Gammaproteobacteria</taxon>
        <taxon>Legionellales</taxon>
        <taxon>Legionellaceae</taxon>
        <taxon>Legionella</taxon>
    </lineage>
</organism>
<accession>A0A378KU98</accession>
<dbReference type="Proteomes" id="UP000254230">
    <property type="component" value="Unassembled WGS sequence"/>
</dbReference>
<protein>
    <submittedName>
        <fullName evidence="1">Uncharacterized protein</fullName>
    </submittedName>
</protein>
<reference evidence="1 2" key="1">
    <citation type="submission" date="2018-06" db="EMBL/GenBank/DDBJ databases">
        <authorList>
            <consortium name="Pathogen Informatics"/>
            <person name="Doyle S."/>
        </authorList>
    </citation>
    <scope>NUCLEOTIDE SEQUENCE [LARGE SCALE GENOMIC DNA]</scope>
    <source>
        <strain evidence="1 2">NCTC12376</strain>
    </source>
</reference>
<evidence type="ECO:0000313" key="2">
    <source>
        <dbReference type="Proteomes" id="UP000254230"/>
    </source>
</evidence>